<feature type="site" description="Deprotonates C-terminal active site Cys" evidence="9">
    <location>
        <position position="25"/>
    </location>
</feature>
<evidence type="ECO:0000256" key="5">
    <source>
        <dbReference type="ARBA" id="ARBA00023157"/>
    </source>
</evidence>
<reference evidence="15" key="1">
    <citation type="submission" date="2017-12" db="EMBL/GenBank/DDBJ databases">
        <title>Phylogenetic diversity of female urinary microbiome.</title>
        <authorList>
            <person name="Thomas-White K."/>
            <person name="Wolfe A.J."/>
        </authorList>
    </citation>
    <scope>NUCLEOTIDE SEQUENCE [LARGE SCALE GENOMIC DNA]</scope>
    <source>
        <strain evidence="15">UMB0138</strain>
    </source>
</reference>
<reference evidence="12" key="3">
    <citation type="submission" date="2021-02" db="EMBL/GenBank/DDBJ databases">
        <title>Infant gut strain persistence is associated with maternal origin, phylogeny, and functional potential including surface adhesion and iron acquisition.</title>
        <authorList>
            <person name="Lou Y.C."/>
        </authorList>
    </citation>
    <scope>NUCLEOTIDE SEQUENCE</scope>
    <source>
        <strain evidence="12">L3_108_031G1_dasL3_108_031G1_concoct_20</strain>
    </source>
</reference>
<keyword evidence="6 10" id="KW-0676">Redox-active center</keyword>
<dbReference type="GO" id="GO:0015035">
    <property type="term" value="F:protein-disulfide reductase activity"/>
    <property type="evidence" value="ECO:0007669"/>
    <property type="project" value="UniProtKB-UniRule"/>
</dbReference>
<organism evidence="12 16">
    <name type="scientific">Veillonella parvula</name>
    <name type="common">Staphylococcus parvulus</name>
    <dbReference type="NCBI Taxonomy" id="29466"/>
    <lineage>
        <taxon>Bacteria</taxon>
        <taxon>Bacillati</taxon>
        <taxon>Bacillota</taxon>
        <taxon>Negativicutes</taxon>
        <taxon>Veillonellales</taxon>
        <taxon>Veillonellaceae</taxon>
        <taxon>Veillonella</taxon>
    </lineage>
</organism>
<dbReference type="Gene3D" id="3.40.30.10">
    <property type="entry name" value="Glutaredoxin"/>
    <property type="match status" value="1"/>
</dbReference>
<evidence type="ECO:0000256" key="10">
    <source>
        <dbReference type="PIRSR" id="PIRSR000077-4"/>
    </source>
</evidence>
<reference evidence="13 15" key="5">
    <citation type="submission" date="2024-04" db="EMBL/GenBank/DDBJ databases">
        <title>Na.</title>
        <authorList>
            <person name="Choi B."/>
        </authorList>
    </citation>
    <scope>NUCLEOTIDE SEQUENCE [LARGE SCALE GENOMIC DNA]</scope>
    <source>
        <strain evidence="13 15">UMB0138</strain>
    </source>
</reference>
<dbReference type="PROSITE" id="PS00194">
    <property type="entry name" value="THIOREDOXIN_1"/>
    <property type="match status" value="1"/>
</dbReference>
<evidence type="ECO:0000256" key="4">
    <source>
        <dbReference type="ARBA" id="ARBA00022982"/>
    </source>
</evidence>
<evidence type="ECO:0000313" key="16">
    <source>
        <dbReference type="Proteomes" id="UP000778864"/>
    </source>
</evidence>
<feature type="site" description="Contributes to redox potential value" evidence="9">
    <location>
        <position position="33"/>
    </location>
</feature>
<dbReference type="EMBL" id="PKMC02000004">
    <property type="protein sequence ID" value="MEO9177563.1"/>
    <property type="molecule type" value="Genomic_DNA"/>
</dbReference>
<evidence type="ECO:0000313" key="14">
    <source>
        <dbReference type="EMBL" id="WMS20402.1"/>
    </source>
</evidence>
<dbReference type="InterPro" id="IPR017937">
    <property type="entry name" value="Thioredoxin_CS"/>
</dbReference>
<dbReference type="InterPro" id="IPR036249">
    <property type="entry name" value="Thioredoxin-like_sf"/>
</dbReference>
<dbReference type="PANTHER" id="PTHR45663:SF11">
    <property type="entry name" value="GEO12009P1"/>
    <property type="match status" value="1"/>
</dbReference>
<evidence type="ECO:0000256" key="2">
    <source>
        <dbReference type="ARBA" id="ARBA00020570"/>
    </source>
</evidence>
<proteinExistence type="inferred from homology"/>
<accession>A0A134BTK2</accession>
<feature type="disulfide bond" description="Redox-active" evidence="10">
    <location>
        <begin position="31"/>
        <end position="34"/>
    </location>
</feature>
<keyword evidence="4" id="KW-0249">Electron transport</keyword>
<feature type="active site" description="Nucleophile" evidence="9">
    <location>
        <position position="31"/>
    </location>
</feature>
<dbReference type="CDD" id="cd02947">
    <property type="entry name" value="TRX_family"/>
    <property type="match status" value="1"/>
</dbReference>
<evidence type="ECO:0000256" key="9">
    <source>
        <dbReference type="PIRSR" id="PIRSR000077-1"/>
    </source>
</evidence>
<name>A0A134BTK2_VEIPA</name>
<dbReference type="OMA" id="DFHALWC"/>
<evidence type="ECO:0000256" key="7">
    <source>
        <dbReference type="NCBIfam" id="TIGR01068"/>
    </source>
</evidence>
<evidence type="ECO:0000313" key="12">
    <source>
        <dbReference type="EMBL" id="MBS4892332.1"/>
    </source>
</evidence>
<evidence type="ECO:0000313" key="15">
    <source>
        <dbReference type="Proteomes" id="UP000234197"/>
    </source>
</evidence>
<evidence type="ECO:0000256" key="3">
    <source>
        <dbReference type="ARBA" id="ARBA00022448"/>
    </source>
</evidence>
<dbReference type="SUPFAM" id="SSF52833">
    <property type="entry name" value="Thioredoxin-like"/>
    <property type="match status" value="1"/>
</dbReference>
<dbReference type="RefSeq" id="WP_004696229.1">
    <property type="nucleotide sequence ID" value="NZ_AP031417.1"/>
</dbReference>
<dbReference type="InterPro" id="IPR005746">
    <property type="entry name" value="Thioredoxin"/>
</dbReference>
<evidence type="ECO:0000256" key="6">
    <source>
        <dbReference type="ARBA" id="ARBA00023284"/>
    </source>
</evidence>
<dbReference type="PANTHER" id="PTHR45663">
    <property type="entry name" value="GEO12009P1"/>
    <property type="match status" value="1"/>
</dbReference>
<keyword evidence="3" id="KW-0813">Transport</keyword>
<reference evidence="13" key="2">
    <citation type="submission" date="2017-12" db="EMBL/GenBank/DDBJ databases">
        <authorList>
            <person name="Thomas-White K."/>
            <person name="Wolfe A.J."/>
        </authorList>
    </citation>
    <scope>NUCLEOTIDE SEQUENCE</scope>
    <source>
        <strain evidence="13">UMB0138</strain>
    </source>
</reference>
<gene>
    <name evidence="12" type="primary">trxA</name>
    <name evidence="13" type="ORF">CYJ21_001195</name>
    <name evidence="12" type="ORF">KHZ90_00970</name>
    <name evidence="14" type="ORF">RDV51_03435</name>
</gene>
<reference evidence="14" key="4">
    <citation type="submission" date="2023-08" db="EMBL/GenBank/DDBJ databases">
        <title>Veillonella_parvula_DSM 2007_complete_genome_hifiasm_Zymo_Research_D6332.</title>
        <authorList>
            <person name="Damerum A."/>
        </authorList>
    </citation>
    <scope>NUCLEOTIDE SEQUENCE</scope>
    <source>
        <strain evidence="14">DSM 2007</strain>
    </source>
</reference>
<dbReference type="PIRSF" id="PIRSF000077">
    <property type="entry name" value="Thioredoxin"/>
    <property type="match status" value="1"/>
</dbReference>
<dbReference type="STRING" id="29466.GCA_002005185_01763"/>
<dbReference type="EMBL" id="CP133463">
    <property type="protein sequence ID" value="WMS20402.1"/>
    <property type="molecule type" value="Genomic_DNA"/>
</dbReference>
<sequence>MSELKDLKTAEYQDLVNQGGVTVVDFWAPWCGYCVRMMPIIEEIAGELEGKANFVKVNADEEPELARNLQVEVLPTFVILKDGEVVDRKIGFLPKGDLQAAIESKF</sequence>
<feature type="site" description="Contributes to redox potential value" evidence="9">
    <location>
        <position position="32"/>
    </location>
</feature>
<keyword evidence="5 10" id="KW-1015">Disulfide bond</keyword>
<feature type="domain" description="Thioredoxin" evidence="11">
    <location>
        <begin position="1"/>
        <end position="106"/>
    </location>
</feature>
<dbReference type="InterPro" id="IPR013766">
    <property type="entry name" value="Thioredoxin_domain"/>
</dbReference>
<keyword evidence="15" id="KW-1185">Reference proteome</keyword>
<feature type="active site" description="Nucleophile" evidence="9">
    <location>
        <position position="34"/>
    </location>
</feature>
<dbReference type="GO" id="GO:0005829">
    <property type="term" value="C:cytosol"/>
    <property type="evidence" value="ECO:0007669"/>
    <property type="project" value="TreeGrafter"/>
</dbReference>
<evidence type="ECO:0000256" key="1">
    <source>
        <dbReference type="ARBA" id="ARBA00008987"/>
    </source>
</evidence>
<protein>
    <recommendedName>
        <fullName evidence="2 7">Thioredoxin</fullName>
    </recommendedName>
</protein>
<comment type="similarity">
    <text evidence="1 8">Belongs to the thioredoxin family.</text>
</comment>
<dbReference type="AlphaFoldDB" id="A0A134BTK2"/>
<dbReference type="EMBL" id="JAGZMU010000001">
    <property type="protein sequence ID" value="MBS4892332.1"/>
    <property type="molecule type" value="Genomic_DNA"/>
</dbReference>
<dbReference type="Proteomes" id="UP000234197">
    <property type="component" value="Unassembled WGS sequence"/>
</dbReference>
<dbReference type="Proteomes" id="UP001228955">
    <property type="component" value="Chromosome"/>
</dbReference>
<dbReference type="GeneID" id="69653675"/>
<dbReference type="GO" id="GO:0045454">
    <property type="term" value="P:cell redox homeostasis"/>
    <property type="evidence" value="ECO:0007669"/>
    <property type="project" value="TreeGrafter"/>
</dbReference>
<dbReference type="Pfam" id="PF00085">
    <property type="entry name" value="Thioredoxin"/>
    <property type="match status" value="1"/>
</dbReference>
<evidence type="ECO:0000259" key="11">
    <source>
        <dbReference type="PROSITE" id="PS51352"/>
    </source>
</evidence>
<dbReference type="PROSITE" id="PS51352">
    <property type="entry name" value="THIOREDOXIN_2"/>
    <property type="match status" value="1"/>
</dbReference>
<evidence type="ECO:0000313" key="13">
    <source>
        <dbReference type="EMBL" id="MEO9177563.1"/>
    </source>
</evidence>
<evidence type="ECO:0000256" key="8">
    <source>
        <dbReference type="PIRNR" id="PIRNR000077"/>
    </source>
</evidence>
<dbReference type="NCBIfam" id="TIGR01068">
    <property type="entry name" value="thioredoxin"/>
    <property type="match status" value="1"/>
</dbReference>
<dbReference type="Proteomes" id="UP000778864">
    <property type="component" value="Unassembled WGS sequence"/>
</dbReference>
<dbReference type="PRINTS" id="PR00421">
    <property type="entry name" value="THIOREDOXIN"/>
</dbReference>